<organism evidence="2 3">
    <name type="scientific">Butyrivibrio hungatei</name>
    <dbReference type="NCBI Taxonomy" id="185008"/>
    <lineage>
        <taxon>Bacteria</taxon>
        <taxon>Bacillati</taxon>
        <taxon>Bacillota</taxon>
        <taxon>Clostridia</taxon>
        <taxon>Lachnospirales</taxon>
        <taxon>Lachnospiraceae</taxon>
        <taxon>Butyrivibrio</taxon>
    </lineage>
</organism>
<keyword evidence="2" id="KW-0614">Plasmid</keyword>
<sequence length="439" mass="49668">MAALNILYGFKHETIESSINKEITLRNYTAKSVLRSSKETIKDYIIKHSEVQAVVLKEYLDGGEKYSIREIAELADYTKAVIVVVLATTHRGKNEMKDLYSAGILTAYFSDGKFGADPDVIADLIVKGRGRKEARKYYKIDEVIPDHINLTYSEFRECYKFLLSKEEGLNIAERFVTISRWLYPGQMGAFCDALPAKVKEILMQYREFYDIANKAYRLGYAKQKYKMPRGVTCGITPEELQKKLASESKTSRKAKQTPIIKAANVGSELVGQLSDESSEDFEPQAVEKNERPLNTKIKRSKDDLFGIDGDVDFSRKEKKSIFNKKKVVPELDEEPVSILDVEQSWDDDILENSSESYEEQIDSSYGKFGNEGLLKVEIPGSADKPVRQPKVVRERQVVNSPKNTPVPKRVTPAPGRTENSGRTDYSSMSTEELIAMLSK</sequence>
<gene>
    <name evidence="2" type="ORF">bhn_II039</name>
</gene>
<dbReference type="RefSeq" id="WP_071177597.1">
    <property type="nucleotide sequence ID" value="NZ_CP017832.1"/>
</dbReference>
<name>A0A1D9P5H3_9FIRM</name>
<evidence type="ECO:0000313" key="3">
    <source>
        <dbReference type="Proteomes" id="UP000179284"/>
    </source>
</evidence>
<geneLocation type="plasmid" evidence="3">
    <name>pnp144</name>
</geneLocation>
<evidence type="ECO:0000256" key="1">
    <source>
        <dbReference type="SAM" id="MobiDB-lite"/>
    </source>
</evidence>
<feature type="compositionally biased region" description="Polar residues" evidence="1">
    <location>
        <begin position="417"/>
        <end position="430"/>
    </location>
</feature>
<accession>A0A1D9P5H3</accession>
<dbReference type="AlphaFoldDB" id="A0A1D9P5H3"/>
<keyword evidence="3" id="KW-1185">Reference proteome</keyword>
<dbReference type="KEGG" id="bhu:bhn_II039"/>
<dbReference type="OrthoDB" id="9911246at2"/>
<proteinExistence type="predicted"/>
<dbReference type="Proteomes" id="UP000179284">
    <property type="component" value="Plasmid pNP144"/>
</dbReference>
<dbReference type="EMBL" id="CP017832">
    <property type="protein sequence ID" value="AOZ97838.1"/>
    <property type="molecule type" value="Genomic_DNA"/>
</dbReference>
<protein>
    <submittedName>
        <fullName evidence="2">Uncharacterized protein</fullName>
    </submittedName>
</protein>
<feature type="region of interest" description="Disordered" evidence="1">
    <location>
        <begin position="379"/>
        <end position="439"/>
    </location>
</feature>
<reference evidence="3" key="1">
    <citation type="submission" date="2016-10" db="EMBL/GenBank/DDBJ databases">
        <title>The complete genome sequence of the rumen bacterium Butyrivibrio hungatei MB2003.</title>
        <authorList>
            <person name="Palevich N."/>
            <person name="Kelly W.J."/>
            <person name="Leahy S.C."/>
            <person name="Altermann E."/>
            <person name="Rakonjac J."/>
            <person name="Attwood G.T."/>
        </authorList>
    </citation>
    <scope>NUCLEOTIDE SEQUENCE [LARGE SCALE GENOMIC DNA]</scope>
    <source>
        <strain evidence="3">MB2003</strain>
        <plasmid evidence="3">Plasmid pnp144</plasmid>
    </source>
</reference>
<evidence type="ECO:0000313" key="2">
    <source>
        <dbReference type="EMBL" id="AOZ97838.1"/>
    </source>
</evidence>